<dbReference type="SUPFAM" id="SSF50494">
    <property type="entry name" value="Trypsin-like serine proteases"/>
    <property type="match status" value="1"/>
</dbReference>
<feature type="chain" id="PRO_5043898320" description="Peptidase S1 domain-containing protein" evidence="9">
    <location>
        <begin position="24"/>
        <end position="568"/>
    </location>
</feature>
<proteinExistence type="predicted"/>
<evidence type="ECO:0000256" key="9">
    <source>
        <dbReference type="SAM" id="SignalP"/>
    </source>
</evidence>
<organism evidence="11 12">
    <name type="scientific">Meganyctiphanes norvegica</name>
    <name type="common">Northern krill</name>
    <name type="synonym">Thysanopoda norvegica</name>
    <dbReference type="NCBI Taxonomy" id="48144"/>
    <lineage>
        <taxon>Eukaryota</taxon>
        <taxon>Metazoa</taxon>
        <taxon>Ecdysozoa</taxon>
        <taxon>Arthropoda</taxon>
        <taxon>Crustacea</taxon>
        <taxon>Multicrustacea</taxon>
        <taxon>Malacostraca</taxon>
        <taxon>Eumalacostraca</taxon>
        <taxon>Eucarida</taxon>
        <taxon>Euphausiacea</taxon>
        <taxon>Euphausiidae</taxon>
        <taxon>Meganyctiphanes</taxon>
    </lineage>
</organism>
<accession>A0AAV2Q1B8</accession>
<protein>
    <recommendedName>
        <fullName evidence="10">Peptidase S1 domain-containing protein</fullName>
    </recommendedName>
</protein>
<dbReference type="InterPro" id="IPR001254">
    <property type="entry name" value="Trypsin_dom"/>
</dbReference>
<dbReference type="InterPro" id="IPR018114">
    <property type="entry name" value="TRYPSIN_HIS"/>
</dbReference>
<evidence type="ECO:0000256" key="1">
    <source>
        <dbReference type="ARBA" id="ARBA00004613"/>
    </source>
</evidence>
<keyword evidence="2" id="KW-0964">Secreted</keyword>
<gene>
    <name evidence="11" type="ORF">MNOR_LOCUS7197</name>
</gene>
<reference evidence="11 12" key="1">
    <citation type="submission" date="2024-05" db="EMBL/GenBank/DDBJ databases">
        <authorList>
            <person name="Wallberg A."/>
        </authorList>
    </citation>
    <scope>NUCLEOTIDE SEQUENCE [LARGE SCALE GENOMIC DNA]</scope>
</reference>
<sequence length="568" mass="62093">MAPVCRGMIATLMLSMFVCGALSLPNREGRPKGKPTGKSLSVLTGASVRLSEDGVNTCNSEGEAGVCYDPLNCLQVAGVFGNNCPAAKGVCCLFYRQCGQRSSQEVSYFQNADDAEGSSCNYRVVKRSSRYCQMRVNLEQLELPAECQTSINIEGIHKGNSIGKLRFPERNDDDVICSTEARKEYSFDISDLDEVRVNVNASGENSGRWKIKVTQVQCRDNEAPADLHDSHIPAVWPTCWWNCPTPAKPTPAKPTPAKPTGPKPDYSQCGVKGANARSINVRSNNNNLSEGESEPFITNNEWGIPSRNDSVHVEVLRKLCDADPFCSGSGRVTFGKKAGPMEYPWQVGMKVRGRFHCGASIIGDQYILTAAHCVTKYKNSPQTLYLTLGDYDLSSPREQANYVPTVERVTVHPQYSRTTLRNDIAVLKLTKKIPFSRNIKPVCLVPAGYDPTNKIAIVTGWGRDENNRLQSKLVELAAEVVTNSYCGGQWEKNGAPRGFITKDMMCMDPVGGDSCNGDSGGPSVHLIGGTYYQVGLVSFGSGSCVDPTLPGVYTRITSYLGWIRQQMN</sequence>
<keyword evidence="5" id="KW-0378">Hydrolase</keyword>
<keyword evidence="8" id="KW-1015">Disulfide bond</keyword>
<dbReference type="PANTHER" id="PTHR24258:SF140">
    <property type="entry name" value="BCDNA.GH08420-RELATED"/>
    <property type="match status" value="1"/>
</dbReference>
<name>A0AAV2Q1B8_MEGNR</name>
<evidence type="ECO:0000313" key="11">
    <source>
        <dbReference type="EMBL" id="CAL4068395.1"/>
    </source>
</evidence>
<dbReference type="InterPro" id="IPR001314">
    <property type="entry name" value="Peptidase_S1A"/>
</dbReference>
<dbReference type="GO" id="GO:0004252">
    <property type="term" value="F:serine-type endopeptidase activity"/>
    <property type="evidence" value="ECO:0007669"/>
    <property type="project" value="InterPro"/>
</dbReference>
<dbReference type="SMART" id="SM00020">
    <property type="entry name" value="Tryp_SPc"/>
    <property type="match status" value="1"/>
</dbReference>
<dbReference type="GO" id="GO:0005576">
    <property type="term" value="C:extracellular region"/>
    <property type="evidence" value="ECO:0007669"/>
    <property type="project" value="UniProtKB-SubCell"/>
</dbReference>
<evidence type="ECO:0000256" key="2">
    <source>
        <dbReference type="ARBA" id="ARBA00022525"/>
    </source>
</evidence>
<comment type="caution">
    <text evidence="11">The sequence shown here is derived from an EMBL/GenBank/DDBJ whole genome shotgun (WGS) entry which is preliminary data.</text>
</comment>
<evidence type="ECO:0000256" key="8">
    <source>
        <dbReference type="ARBA" id="ARBA00023157"/>
    </source>
</evidence>
<evidence type="ECO:0000256" key="5">
    <source>
        <dbReference type="ARBA" id="ARBA00022801"/>
    </source>
</evidence>
<keyword evidence="3" id="KW-0645">Protease</keyword>
<evidence type="ECO:0000259" key="10">
    <source>
        <dbReference type="PROSITE" id="PS50240"/>
    </source>
</evidence>
<comment type="subcellular location">
    <subcellularLocation>
        <location evidence="1">Secreted</location>
    </subcellularLocation>
</comment>
<dbReference type="PANTHER" id="PTHR24258">
    <property type="entry name" value="SERINE PROTEASE-RELATED"/>
    <property type="match status" value="1"/>
</dbReference>
<evidence type="ECO:0000256" key="4">
    <source>
        <dbReference type="ARBA" id="ARBA00022729"/>
    </source>
</evidence>
<feature type="domain" description="Peptidase S1" evidence="10">
    <location>
        <begin position="332"/>
        <end position="568"/>
    </location>
</feature>
<evidence type="ECO:0000256" key="3">
    <source>
        <dbReference type="ARBA" id="ARBA00022670"/>
    </source>
</evidence>
<dbReference type="AlphaFoldDB" id="A0AAV2Q1B8"/>
<keyword evidence="4 9" id="KW-0732">Signal</keyword>
<dbReference type="Pfam" id="PF00089">
    <property type="entry name" value="Trypsin"/>
    <property type="match status" value="1"/>
</dbReference>
<keyword evidence="6" id="KW-0720">Serine protease</keyword>
<keyword evidence="7" id="KW-0865">Zymogen</keyword>
<dbReference type="Proteomes" id="UP001497623">
    <property type="component" value="Unassembled WGS sequence"/>
</dbReference>
<dbReference type="CDD" id="cd00190">
    <property type="entry name" value="Tryp_SPc"/>
    <property type="match status" value="1"/>
</dbReference>
<dbReference type="PRINTS" id="PR00722">
    <property type="entry name" value="CHYMOTRYPSIN"/>
</dbReference>
<feature type="signal peptide" evidence="9">
    <location>
        <begin position="1"/>
        <end position="23"/>
    </location>
</feature>
<dbReference type="InterPro" id="IPR043504">
    <property type="entry name" value="Peptidase_S1_PA_chymotrypsin"/>
</dbReference>
<dbReference type="InterPro" id="IPR009003">
    <property type="entry name" value="Peptidase_S1_PA"/>
</dbReference>
<evidence type="ECO:0000256" key="6">
    <source>
        <dbReference type="ARBA" id="ARBA00022825"/>
    </source>
</evidence>
<dbReference type="FunFam" id="2.40.10.10:FF:000146">
    <property type="entry name" value="Serine protease 53"/>
    <property type="match status" value="1"/>
</dbReference>
<dbReference type="GO" id="GO:0006508">
    <property type="term" value="P:proteolysis"/>
    <property type="evidence" value="ECO:0007669"/>
    <property type="project" value="UniProtKB-KW"/>
</dbReference>
<dbReference type="Gene3D" id="2.40.10.10">
    <property type="entry name" value="Trypsin-like serine proteases"/>
    <property type="match status" value="1"/>
</dbReference>
<dbReference type="PROSITE" id="PS50240">
    <property type="entry name" value="TRYPSIN_DOM"/>
    <property type="match status" value="1"/>
</dbReference>
<evidence type="ECO:0000256" key="7">
    <source>
        <dbReference type="ARBA" id="ARBA00023145"/>
    </source>
</evidence>
<evidence type="ECO:0000313" key="12">
    <source>
        <dbReference type="Proteomes" id="UP001497623"/>
    </source>
</evidence>
<dbReference type="PROSITE" id="PS00134">
    <property type="entry name" value="TRYPSIN_HIS"/>
    <property type="match status" value="1"/>
</dbReference>
<dbReference type="EMBL" id="CAXKWB010003121">
    <property type="protein sequence ID" value="CAL4068395.1"/>
    <property type="molecule type" value="Genomic_DNA"/>
</dbReference>
<keyword evidence="12" id="KW-1185">Reference proteome</keyword>